<dbReference type="EMBL" id="UGQS01000001">
    <property type="protein sequence ID" value="STZ75582.1"/>
    <property type="molecule type" value="Genomic_DNA"/>
</dbReference>
<dbReference type="PROSITE" id="PS01000">
    <property type="entry name" value="SDH_CYT_1"/>
    <property type="match status" value="1"/>
</dbReference>
<dbReference type="GO" id="GO:0006099">
    <property type="term" value="P:tricarboxylic acid cycle"/>
    <property type="evidence" value="ECO:0007669"/>
    <property type="project" value="InterPro"/>
</dbReference>
<keyword evidence="6 13" id="KW-0812">Transmembrane</keyword>
<evidence type="ECO:0000256" key="9">
    <source>
        <dbReference type="ARBA" id="ARBA00023004"/>
    </source>
</evidence>
<dbReference type="Pfam" id="PF01127">
    <property type="entry name" value="Sdh_cyt"/>
    <property type="match status" value="1"/>
</dbReference>
<evidence type="ECO:0000256" key="8">
    <source>
        <dbReference type="ARBA" id="ARBA00022989"/>
    </source>
</evidence>
<dbReference type="Proteomes" id="UP000254651">
    <property type="component" value="Unassembled WGS sequence"/>
</dbReference>
<dbReference type="PANTHER" id="PTHR10978">
    <property type="entry name" value="SUCCINATE DEHYDROGENASE CYTOCHROME B560 SUBUNIT"/>
    <property type="match status" value="1"/>
</dbReference>
<evidence type="ECO:0000256" key="6">
    <source>
        <dbReference type="ARBA" id="ARBA00022692"/>
    </source>
</evidence>
<evidence type="ECO:0000256" key="4">
    <source>
        <dbReference type="ARBA" id="ARBA00020076"/>
    </source>
</evidence>
<evidence type="ECO:0000256" key="12">
    <source>
        <dbReference type="PIRSR" id="PIRSR000178-1"/>
    </source>
</evidence>
<dbReference type="SUPFAM" id="SSF81343">
    <property type="entry name" value="Fumarate reductase respiratory complex transmembrane subunits"/>
    <property type="match status" value="1"/>
</dbReference>
<keyword evidence="8 13" id="KW-1133">Transmembrane helix</keyword>
<dbReference type="AlphaFoldDB" id="A0A378UGJ5"/>
<dbReference type="GO" id="GO:0046872">
    <property type="term" value="F:metal ion binding"/>
    <property type="evidence" value="ECO:0007669"/>
    <property type="project" value="UniProtKB-KW"/>
</dbReference>
<dbReference type="Gene3D" id="1.20.1300.10">
    <property type="entry name" value="Fumarate reductase/succinate dehydrogenase, transmembrane subunit"/>
    <property type="match status" value="1"/>
</dbReference>
<protein>
    <recommendedName>
        <fullName evidence="4">Succinate dehydrogenase cytochrome b556 subunit</fullName>
    </recommendedName>
</protein>
<dbReference type="RefSeq" id="WP_066075900.1">
    <property type="nucleotide sequence ID" value="NZ_CP181246.1"/>
</dbReference>
<comment type="cofactor">
    <cofactor evidence="12">
        <name>heme</name>
        <dbReference type="ChEBI" id="CHEBI:30413"/>
    </cofactor>
    <text evidence="12">The heme is bound between the two transmembrane subunits.</text>
</comment>
<accession>A0A378UGJ5</accession>
<dbReference type="GO" id="GO:0009055">
    <property type="term" value="F:electron transfer activity"/>
    <property type="evidence" value="ECO:0007669"/>
    <property type="project" value="InterPro"/>
</dbReference>
<comment type="function">
    <text evidence="1">Membrane-anchoring subunit of succinate dehydrogenase (SDH).</text>
</comment>
<evidence type="ECO:0000256" key="3">
    <source>
        <dbReference type="ARBA" id="ARBA00007244"/>
    </source>
</evidence>
<dbReference type="CDD" id="cd03499">
    <property type="entry name" value="SQR_TypeC_SdhC"/>
    <property type="match status" value="1"/>
</dbReference>
<feature type="transmembrane region" description="Helical" evidence="13">
    <location>
        <begin position="58"/>
        <end position="79"/>
    </location>
</feature>
<organism evidence="14 15">
    <name type="scientific">Bergeriella denitrificans</name>
    <name type="common">Neisseria denitrificans</name>
    <dbReference type="NCBI Taxonomy" id="494"/>
    <lineage>
        <taxon>Bacteria</taxon>
        <taxon>Pseudomonadati</taxon>
        <taxon>Pseudomonadota</taxon>
        <taxon>Betaproteobacteria</taxon>
        <taxon>Neisseriales</taxon>
        <taxon>Neisseriaceae</taxon>
        <taxon>Bergeriella</taxon>
    </lineage>
</organism>
<dbReference type="NCBIfam" id="TIGR02970">
    <property type="entry name" value="succ_dehyd_cytB"/>
    <property type="match status" value="1"/>
</dbReference>
<keyword evidence="10 13" id="KW-0472">Membrane</keyword>
<proteinExistence type="inferred from homology"/>
<evidence type="ECO:0000256" key="10">
    <source>
        <dbReference type="ARBA" id="ARBA00023136"/>
    </source>
</evidence>
<reference evidence="14 15" key="1">
    <citation type="submission" date="2018-06" db="EMBL/GenBank/DDBJ databases">
        <authorList>
            <consortium name="Pathogen Informatics"/>
            <person name="Doyle S."/>
        </authorList>
    </citation>
    <scope>NUCLEOTIDE SEQUENCE [LARGE SCALE GENOMIC DNA]</scope>
    <source>
        <strain evidence="14 15">NCTC10295</strain>
    </source>
</reference>
<dbReference type="InterPro" id="IPR018495">
    <property type="entry name" value="Succ_DH_cyt_bsu_CS"/>
</dbReference>
<keyword evidence="9 12" id="KW-0408">Iron</keyword>
<dbReference type="InterPro" id="IPR000701">
    <property type="entry name" value="SuccDH_FuR_B_TM-su"/>
</dbReference>
<keyword evidence="7 12" id="KW-0479">Metal-binding</keyword>
<name>A0A378UGJ5_BERDE</name>
<evidence type="ECO:0000256" key="7">
    <source>
        <dbReference type="ARBA" id="ARBA00022723"/>
    </source>
</evidence>
<comment type="subunit">
    <text evidence="11">Part of an enzyme complex containing four subunits: a flavoprotein, an iron-sulfur protein, plus two membrane-anchoring proteins, SdhC and SdhD. The complex can form homotrimers.</text>
</comment>
<keyword evidence="15" id="KW-1185">Reference proteome</keyword>
<gene>
    <name evidence="14" type="primary">sdhC</name>
    <name evidence="14" type="ORF">NCTC10295_00323</name>
</gene>
<dbReference type="GO" id="GO:0005886">
    <property type="term" value="C:plasma membrane"/>
    <property type="evidence" value="ECO:0007669"/>
    <property type="project" value="TreeGrafter"/>
</dbReference>
<evidence type="ECO:0000256" key="13">
    <source>
        <dbReference type="SAM" id="Phobius"/>
    </source>
</evidence>
<comment type="similarity">
    <text evidence="3">Belongs to the cytochrome b560 family.</text>
</comment>
<comment type="subcellular location">
    <subcellularLocation>
        <location evidence="2">Membrane</location>
        <topology evidence="2">Multi-pass membrane protein</topology>
    </subcellularLocation>
</comment>
<evidence type="ECO:0000256" key="1">
    <source>
        <dbReference type="ARBA" id="ARBA00004050"/>
    </source>
</evidence>
<feature type="transmembrane region" description="Helical" evidence="13">
    <location>
        <begin position="21"/>
        <end position="46"/>
    </location>
</feature>
<feature type="transmembrane region" description="Helical" evidence="13">
    <location>
        <begin position="104"/>
        <end position="124"/>
    </location>
</feature>
<keyword evidence="5 12" id="KW-0349">Heme</keyword>
<dbReference type="InterPro" id="IPR034804">
    <property type="entry name" value="SQR/QFR_C/D"/>
</dbReference>
<evidence type="ECO:0000256" key="2">
    <source>
        <dbReference type="ARBA" id="ARBA00004141"/>
    </source>
</evidence>
<dbReference type="InterPro" id="IPR014314">
    <property type="entry name" value="Succ_DH_cytb556"/>
</dbReference>
<evidence type="ECO:0000256" key="5">
    <source>
        <dbReference type="ARBA" id="ARBA00022617"/>
    </source>
</evidence>
<evidence type="ECO:0000313" key="15">
    <source>
        <dbReference type="Proteomes" id="UP000254651"/>
    </source>
</evidence>
<evidence type="ECO:0000256" key="11">
    <source>
        <dbReference type="ARBA" id="ARBA00025912"/>
    </source>
</evidence>
<dbReference type="PIRSF" id="PIRSF000178">
    <property type="entry name" value="SDH_cyt_b560"/>
    <property type="match status" value="1"/>
</dbReference>
<dbReference type="PANTHER" id="PTHR10978:SF5">
    <property type="entry name" value="SUCCINATE DEHYDROGENASE CYTOCHROME B560 SUBUNIT, MITOCHONDRIAL"/>
    <property type="match status" value="1"/>
</dbReference>
<evidence type="ECO:0000313" key="14">
    <source>
        <dbReference type="EMBL" id="STZ75582.1"/>
    </source>
</evidence>
<feature type="binding site" description="axial binding residue" evidence="12">
    <location>
        <position position="81"/>
    </location>
    <ligand>
        <name>heme</name>
        <dbReference type="ChEBI" id="CHEBI:30413"/>
        <note>ligand shared with second transmembrane subunit</note>
    </ligand>
    <ligandPart>
        <name>Fe</name>
        <dbReference type="ChEBI" id="CHEBI:18248"/>
    </ligandPart>
</feature>
<sequence>MAAKARPVHLDLTKIRQPIPAIVSILHRISGVLLFIALPLLLGLLAASLDRESVFESYLQFIANPIVKLGLIVLLWAFLHHACAGTRFLFLDAHKGLDLKTARLTAKIVLACSLTLTVVIGALLW</sequence>